<accession>A0A6G9H1I5</accession>
<keyword evidence="3" id="KW-1185">Reference proteome</keyword>
<dbReference type="Pfam" id="PF01261">
    <property type="entry name" value="AP_endonuc_2"/>
    <property type="match status" value="1"/>
</dbReference>
<dbReference type="SUPFAM" id="SSF51658">
    <property type="entry name" value="Xylose isomerase-like"/>
    <property type="match status" value="1"/>
</dbReference>
<dbReference type="RefSeq" id="WP_167032141.1">
    <property type="nucleotide sequence ID" value="NZ_CP050177.1"/>
</dbReference>
<evidence type="ECO:0000313" key="3">
    <source>
        <dbReference type="Proteomes" id="UP000501179"/>
    </source>
</evidence>
<reference evidence="2 3" key="1">
    <citation type="submission" date="2020-03" db="EMBL/GenBank/DDBJ databases">
        <title>A novel species.</title>
        <authorList>
            <person name="Gao J."/>
        </authorList>
    </citation>
    <scope>NUCLEOTIDE SEQUENCE [LARGE SCALE GENOMIC DNA]</scope>
    <source>
        <strain evidence="2 3">QMT-12</strain>
    </source>
</reference>
<organism evidence="2 3">
    <name type="scientific">Streptomyces liangshanensis</name>
    <dbReference type="NCBI Taxonomy" id="2717324"/>
    <lineage>
        <taxon>Bacteria</taxon>
        <taxon>Bacillati</taxon>
        <taxon>Actinomycetota</taxon>
        <taxon>Actinomycetes</taxon>
        <taxon>Kitasatosporales</taxon>
        <taxon>Streptomycetaceae</taxon>
        <taxon>Streptomyces</taxon>
    </lineage>
</organism>
<evidence type="ECO:0000313" key="2">
    <source>
        <dbReference type="EMBL" id="QIQ04393.1"/>
    </source>
</evidence>
<dbReference type="InterPro" id="IPR036237">
    <property type="entry name" value="Xyl_isomerase-like_sf"/>
</dbReference>
<evidence type="ECO:0000259" key="1">
    <source>
        <dbReference type="Pfam" id="PF01261"/>
    </source>
</evidence>
<dbReference type="InterPro" id="IPR013022">
    <property type="entry name" value="Xyl_isomerase-like_TIM-brl"/>
</dbReference>
<dbReference type="Proteomes" id="UP000501179">
    <property type="component" value="Chromosome"/>
</dbReference>
<name>A0A6G9H1I5_9ACTN</name>
<dbReference type="EMBL" id="CP050177">
    <property type="protein sequence ID" value="QIQ04393.1"/>
    <property type="molecule type" value="Genomic_DNA"/>
</dbReference>
<gene>
    <name evidence="2" type="primary">eboE</name>
    <name evidence="2" type="ORF">HA039_20670</name>
</gene>
<dbReference type="Gene3D" id="3.20.20.150">
    <property type="entry name" value="Divalent-metal-dependent TIM barrel enzymes"/>
    <property type="match status" value="1"/>
</dbReference>
<protein>
    <submittedName>
        <fullName evidence="2">Metabolite traffic protein EboE</fullName>
    </submittedName>
</protein>
<proteinExistence type="predicted"/>
<dbReference type="NCBIfam" id="NF035939">
    <property type="entry name" value="TIM_EboE"/>
    <property type="match status" value="1"/>
</dbReference>
<feature type="domain" description="Xylose isomerase-like TIM barrel" evidence="1">
    <location>
        <begin position="154"/>
        <end position="228"/>
    </location>
</feature>
<sequence>MRLHHSDSTTVHVAYCTNVHPAETLDGITAQLAEFCEPVRQHLSTDLVGLGLWLPSDVAAHLATHPEAVATLRRDMTSRGLETVTLNGFPYRGFHAPVVKRGVYYPDWSEPSRLNYTLNLARVLAALLPDDAARGSISTLPLAWRTSWTGAQRSAAARHLDALAAGLKQIEAETGRVVRVGLEPEPGCVAETTAQAAEAIAGADHDWIGLCLDVCHLAVQHEDPAGAIAALVTAGVPVVKLQASSALVADHPSDPEVREALRPFAEPRFLHQTRERSADGTLHGSDDLAPALAGALPGEAPWRIHYHVPLHDQPEPPLRNTSDVLQETLRVAFGGERALTDHIEVETYTWDVLPKGLRPAGPATVAAGIATELEWTQQELTGLGLRPHEGSHRGAPS</sequence>
<dbReference type="AlphaFoldDB" id="A0A6G9H1I5"/>
<dbReference type="KEGG" id="slia:HA039_20670"/>